<dbReference type="EMBL" id="VZQQ01000118">
    <property type="protein sequence ID" value="MBC8752594.1"/>
    <property type="molecule type" value="Genomic_DNA"/>
</dbReference>
<reference evidence="2 3" key="1">
    <citation type="submission" date="2019-09" db="EMBL/GenBank/DDBJ databases">
        <title>Paraburkholderia podalyriae sp. nov., A South African Podalyria-associated rhizobium.</title>
        <authorList>
            <person name="Mavima L."/>
            <person name="Beukes C.W."/>
            <person name="Palmer M."/>
            <person name="De Meyer S.E."/>
            <person name="James E.K."/>
            <person name="Maluk M."/>
            <person name="Avontuur J.R."/>
            <person name="Chan W.Y."/>
            <person name="Venter S.N."/>
            <person name="Steenkamp E.T."/>
        </authorList>
    </citation>
    <scope>NUCLEOTIDE SEQUENCE [LARGE SCALE GENOMIC DNA]</scope>
    <source>
        <strain evidence="2 3">WC7.3b</strain>
    </source>
</reference>
<proteinExistence type="predicted"/>
<gene>
    <name evidence="2" type="ORF">F6X42_41315</name>
</gene>
<evidence type="ECO:0000313" key="3">
    <source>
        <dbReference type="Proteomes" id="UP000736373"/>
    </source>
</evidence>
<feature type="region of interest" description="Disordered" evidence="1">
    <location>
        <begin position="1"/>
        <end position="21"/>
    </location>
</feature>
<comment type="caution">
    <text evidence="2">The sequence shown here is derived from an EMBL/GenBank/DDBJ whole genome shotgun (WGS) entry which is preliminary data.</text>
</comment>
<name>A0ABR7Q217_9BURK</name>
<sequence length="82" mass="8887">MAVQKTRPVPGGLRRPHAGSVVAQQCCGKTTERASKKDAGLRDARRTIPASYCIHRLNPPSDADAIEAVQRCAIQWCDENSA</sequence>
<keyword evidence="3" id="KW-1185">Reference proteome</keyword>
<accession>A0ABR7Q217</accession>
<protein>
    <submittedName>
        <fullName evidence="2">Uncharacterized protein</fullName>
    </submittedName>
</protein>
<dbReference type="Proteomes" id="UP000736373">
    <property type="component" value="Unassembled WGS sequence"/>
</dbReference>
<organism evidence="2 3">
    <name type="scientific">Paraburkholderia podalyriae</name>
    <dbReference type="NCBI Taxonomy" id="1938811"/>
    <lineage>
        <taxon>Bacteria</taxon>
        <taxon>Pseudomonadati</taxon>
        <taxon>Pseudomonadota</taxon>
        <taxon>Betaproteobacteria</taxon>
        <taxon>Burkholderiales</taxon>
        <taxon>Burkholderiaceae</taxon>
        <taxon>Paraburkholderia</taxon>
    </lineage>
</organism>
<evidence type="ECO:0000256" key="1">
    <source>
        <dbReference type="SAM" id="MobiDB-lite"/>
    </source>
</evidence>
<evidence type="ECO:0000313" key="2">
    <source>
        <dbReference type="EMBL" id="MBC8752594.1"/>
    </source>
</evidence>